<keyword evidence="7 9" id="KW-0067">ATP-binding</keyword>
<comment type="similarity">
    <text evidence="9">Belongs to the MurCDEF family.</text>
</comment>
<proteinExistence type="inferred from homology"/>
<dbReference type="SUPFAM" id="SSF51984">
    <property type="entry name" value="MurCD N-terminal domain"/>
    <property type="match status" value="1"/>
</dbReference>
<evidence type="ECO:0000313" key="12">
    <source>
        <dbReference type="Proteomes" id="UP000311605"/>
    </source>
</evidence>
<evidence type="ECO:0000256" key="5">
    <source>
        <dbReference type="ARBA" id="ARBA00022618"/>
    </source>
</evidence>
<keyword evidence="5 9" id="KW-0132">Cell division</keyword>
<dbReference type="Pfam" id="PF08245">
    <property type="entry name" value="Mur_ligase_M"/>
    <property type="match status" value="1"/>
</dbReference>
<dbReference type="PANTHER" id="PTHR43692">
    <property type="entry name" value="UDP-N-ACETYLMURAMOYLALANINE--D-GLUTAMATE LIGASE"/>
    <property type="match status" value="1"/>
</dbReference>
<reference evidence="11 12" key="1">
    <citation type="submission" date="2019-06" db="EMBL/GenBank/DDBJ databases">
        <title>The draft genome of Rhizobium smilacinae PTYR-5.</title>
        <authorList>
            <person name="Liu L."/>
            <person name="Li L."/>
            <person name="Zhang X."/>
        </authorList>
    </citation>
    <scope>NUCLEOTIDE SEQUENCE [LARGE SCALE GENOMIC DNA]</scope>
    <source>
        <strain evidence="11 12">PTYR-5</strain>
    </source>
</reference>
<comment type="catalytic activity">
    <reaction evidence="9">
        <text>UDP-N-acetyl-alpha-D-muramoyl-L-alanine + D-glutamate + ATP = UDP-N-acetyl-alpha-D-muramoyl-L-alanyl-D-glutamate + ADP + phosphate + H(+)</text>
        <dbReference type="Rhea" id="RHEA:16429"/>
        <dbReference type="ChEBI" id="CHEBI:15378"/>
        <dbReference type="ChEBI" id="CHEBI:29986"/>
        <dbReference type="ChEBI" id="CHEBI:30616"/>
        <dbReference type="ChEBI" id="CHEBI:43474"/>
        <dbReference type="ChEBI" id="CHEBI:83898"/>
        <dbReference type="ChEBI" id="CHEBI:83900"/>
        <dbReference type="ChEBI" id="CHEBI:456216"/>
        <dbReference type="EC" id="6.3.2.9"/>
    </reaction>
</comment>
<feature type="binding site" evidence="9">
    <location>
        <begin position="121"/>
        <end position="127"/>
    </location>
    <ligand>
        <name>ATP</name>
        <dbReference type="ChEBI" id="CHEBI:30616"/>
    </ligand>
</feature>
<organism evidence="11 12">
    <name type="scientific">Aliirhizobium smilacinae</name>
    <dbReference type="NCBI Taxonomy" id="1395944"/>
    <lineage>
        <taxon>Bacteria</taxon>
        <taxon>Pseudomonadati</taxon>
        <taxon>Pseudomonadota</taxon>
        <taxon>Alphaproteobacteria</taxon>
        <taxon>Hyphomicrobiales</taxon>
        <taxon>Rhizobiaceae</taxon>
        <taxon>Aliirhizobium</taxon>
    </lineage>
</organism>
<evidence type="ECO:0000259" key="10">
    <source>
        <dbReference type="Pfam" id="PF08245"/>
    </source>
</evidence>
<evidence type="ECO:0000256" key="2">
    <source>
        <dbReference type="ARBA" id="ARBA00004752"/>
    </source>
</evidence>
<keyword evidence="12" id="KW-1185">Reference proteome</keyword>
<keyword evidence="3 9" id="KW-0963">Cytoplasm</keyword>
<dbReference type="Gene3D" id="3.90.190.20">
    <property type="entry name" value="Mur ligase, C-terminal domain"/>
    <property type="match status" value="1"/>
</dbReference>
<keyword evidence="6 9" id="KW-0547">Nucleotide-binding</keyword>
<dbReference type="GO" id="GO:0071555">
    <property type="term" value="P:cell wall organization"/>
    <property type="evidence" value="ECO:0007669"/>
    <property type="project" value="UniProtKB-KW"/>
</dbReference>
<evidence type="ECO:0000256" key="4">
    <source>
        <dbReference type="ARBA" id="ARBA00022598"/>
    </source>
</evidence>
<evidence type="ECO:0000256" key="1">
    <source>
        <dbReference type="ARBA" id="ARBA00004496"/>
    </source>
</evidence>
<dbReference type="InterPro" id="IPR018109">
    <property type="entry name" value="Folylpolyglutamate_synth_CS"/>
</dbReference>
<dbReference type="GO" id="GO:0004326">
    <property type="term" value="F:tetrahydrofolylpolyglutamate synthase activity"/>
    <property type="evidence" value="ECO:0007669"/>
    <property type="project" value="InterPro"/>
</dbReference>
<evidence type="ECO:0000256" key="8">
    <source>
        <dbReference type="ARBA" id="ARBA00023306"/>
    </source>
</evidence>
<dbReference type="RefSeq" id="WP_139677887.1">
    <property type="nucleotide sequence ID" value="NZ_VDMN01000004.1"/>
</dbReference>
<keyword evidence="9" id="KW-0961">Cell wall biogenesis/degradation</keyword>
<comment type="subcellular location">
    <subcellularLocation>
        <location evidence="1 9">Cytoplasm</location>
    </subcellularLocation>
</comment>
<gene>
    <name evidence="9" type="primary">murD</name>
    <name evidence="11" type="ORF">FHP24_19460</name>
</gene>
<protein>
    <recommendedName>
        <fullName evidence="9">UDP-N-acetylmuramoylalanine--D-glutamate ligase</fullName>
        <ecNumber evidence="9">6.3.2.9</ecNumber>
    </recommendedName>
    <alternativeName>
        <fullName evidence="9">D-glutamic acid-adding enzyme</fullName>
    </alternativeName>
    <alternativeName>
        <fullName evidence="9">UDP-N-acetylmuramoyl-L-alanyl-D-glutamate synthetase</fullName>
    </alternativeName>
</protein>
<dbReference type="HAMAP" id="MF_00639">
    <property type="entry name" value="MurD"/>
    <property type="match status" value="1"/>
</dbReference>
<evidence type="ECO:0000256" key="3">
    <source>
        <dbReference type="ARBA" id="ARBA00022490"/>
    </source>
</evidence>
<sequence length="468" mass="48984">MIPVTTFKGKDVALFGLGGSGLATAQALVAGGAYVTAWDDNPESVTRASQAGIMVADLRGIDWSKQTAFVLSPGVPLTHPKPHWTVDLAKAVGVEVIGDVELFARERRAVAPGCPFIAITGTNGKSTTTALIAHILKQSGRDTQLGGNIGTAVLTLDEPKAGRFYVVECSSYQIDLAPTLNPTAGILLNLTPDHLDRHGTMQHYADAKERLVAGSDTAIIGVDDSFCALIADRVERAGVAVKRISKRSPVADGIYADGMQLMQAHGGAAEKIADLDGIQTLKGAHNAQNAAAAIAACLAVGLSTDEIRQGLQSFPGLKHRMQPVGRRAQVVFVNDSKATNAEAAAPALSSYERIYWIAGGLPKEGGIASLAPLFSHIVKAYLIGEAAPAFAATLGESVRYEISGTLDQAVAHAAADADDDTMSSAVMLSPACASFDQFKNFEVRGDAFVHLVADLQDVTMLVDTGNRS</sequence>
<dbReference type="GO" id="GO:0005524">
    <property type="term" value="F:ATP binding"/>
    <property type="evidence" value="ECO:0007669"/>
    <property type="project" value="UniProtKB-UniRule"/>
</dbReference>
<comment type="caution">
    <text evidence="11">The sequence shown here is derived from an EMBL/GenBank/DDBJ whole genome shotgun (WGS) entry which is preliminary data.</text>
</comment>
<evidence type="ECO:0000313" key="11">
    <source>
        <dbReference type="EMBL" id="TNM62262.1"/>
    </source>
</evidence>
<evidence type="ECO:0000256" key="7">
    <source>
        <dbReference type="ARBA" id="ARBA00022840"/>
    </source>
</evidence>
<keyword evidence="9" id="KW-0573">Peptidoglycan synthesis</keyword>
<name>A0A5C4XFY5_9HYPH</name>
<evidence type="ECO:0000256" key="9">
    <source>
        <dbReference type="HAMAP-Rule" id="MF_00639"/>
    </source>
</evidence>
<dbReference type="EMBL" id="VDMN01000004">
    <property type="protein sequence ID" value="TNM62262.1"/>
    <property type="molecule type" value="Genomic_DNA"/>
</dbReference>
<dbReference type="NCBIfam" id="TIGR01087">
    <property type="entry name" value="murD"/>
    <property type="match status" value="1"/>
</dbReference>
<dbReference type="PROSITE" id="PS01011">
    <property type="entry name" value="FOLYLPOLYGLU_SYNT_1"/>
    <property type="match status" value="1"/>
</dbReference>
<dbReference type="GO" id="GO:0008764">
    <property type="term" value="F:UDP-N-acetylmuramoylalanine-D-glutamate ligase activity"/>
    <property type="evidence" value="ECO:0007669"/>
    <property type="project" value="UniProtKB-UniRule"/>
</dbReference>
<dbReference type="SUPFAM" id="SSF53244">
    <property type="entry name" value="MurD-like peptide ligases, peptide-binding domain"/>
    <property type="match status" value="1"/>
</dbReference>
<dbReference type="Proteomes" id="UP000311605">
    <property type="component" value="Unassembled WGS sequence"/>
</dbReference>
<dbReference type="InterPro" id="IPR036615">
    <property type="entry name" value="Mur_ligase_C_dom_sf"/>
</dbReference>
<comment type="function">
    <text evidence="9">Cell wall formation. Catalyzes the addition of glutamate to the nucleotide precursor UDP-N-acetylmuramoyl-L-alanine (UMA).</text>
</comment>
<keyword evidence="4 9" id="KW-0436">Ligase</keyword>
<dbReference type="InterPro" id="IPR005762">
    <property type="entry name" value="MurD"/>
</dbReference>
<feature type="domain" description="Mur ligase central" evidence="10">
    <location>
        <begin position="119"/>
        <end position="297"/>
    </location>
</feature>
<dbReference type="OrthoDB" id="9809796at2"/>
<dbReference type="InterPro" id="IPR036565">
    <property type="entry name" value="Mur-like_cat_sf"/>
</dbReference>
<dbReference type="GO" id="GO:0008360">
    <property type="term" value="P:regulation of cell shape"/>
    <property type="evidence" value="ECO:0007669"/>
    <property type="project" value="UniProtKB-KW"/>
</dbReference>
<dbReference type="GO" id="GO:0051301">
    <property type="term" value="P:cell division"/>
    <property type="evidence" value="ECO:0007669"/>
    <property type="project" value="UniProtKB-KW"/>
</dbReference>
<dbReference type="EC" id="6.3.2.9" evidence="9"/>
<accession>A0A5C4XFY5</accession>
<dbReference type="GO" id="GO:0005737">
    <property type="term" value="C:cytoplasm"/>
    <property type="evidence" value="ECO:0007669"/>
    <property type="project" value="UniProtKB-SubCell"/>
</dbReference>
<keyword evidence="9" id="KW-0133">Cell shape</keyword>
<dbReference type="GO" id="GO:0009252">
    <property type="term" value="P:peptidoglycan biosynthetic process"/>
    <property type="evidence" value="ECO:0007669"/>
    <property type="project" value="UniProtKB-UniRule"/>
</dbReference>
<dbReference type="AlphaFoldDB" id="A0A5C4XFY5"/>
<dbReference type="InterPro" id="IPR013221">
    <property type="entry name" value="Mur_ligase_cen"/>
</dbReference>
<dbReference type="Gene3D" id="3.40.1190.10">
    <property type="entry name" value="Mur-like, catalytic domain"/>
    <property type="match status" value="1"/>
</dbReference>
<dbReference type="PANTHER" id="PTHR43692:SF1">
    <property type="entry name" value="UDP-N-ACETYLMURAMOYLALANINE--D-GLUTAMATE LIGASE"/>
    <property type="match status" value="1"/>
</dbReference>
<dbReference type="Gene3D" id="3.40.50.720">
    <property type="entry name" value="NAD(P)-binding Rossmann-like Domain"/>
    <property type="match status" value="1"/>
</dbReference>
<keyword evidence="8 9" id="KW-0131">Cell cycle</keyword>
<comment type="pathway">
    <text evidence="2 9">Cell wall biogenesis; peptidoglycan biosynthesis.</text>
</comment>
<dbReference type="SUPFAM" id="SSF53623">
    <property type="entry name" value="MurD-like peptide ligases, catalytic domain"/>
    <property type="match status" value="1"/>
</dbReference>
<dbReference type="UniPathway" id="UPA00219"/>
<evidence type="ECO:0000256" key="6">
    <source>
        <dbReference type="ARBA" id="ARBA00022741"/>
    </source>
</evidence>